<comment type="caution">
    <text evidence="2">The sequence shown here is derived from an EMBL/GenBank/DDBJ whole genome shotgun (WGS) entry which is preliminary data.</text>
</comment>
<proteinExistence type="predicted"/>
<reference evidence="2" key="2">
    <citation type="submission" date="2020-09" db="EMBL/GenBank/DDBJ databases">
        <authorList>
            <person name="Sun Q."/>
            <person name="Ohkuma M."/>
        </authorList>
    </citation>
    <scope>NUCLEOTIDE SEQUENCE</scope>
    <source>
        <strain evidence="2">JCM 19831</strain>
    </source>
</reference>
<organism evidence="2 3">
    <name type="scientific">Dactylosporangium sucinum</name>
    <dbReference type="NCBI Taxonomy" id="1424081"/>
    <lineage>
        <taxon>Bacteria</taxon>
        <taxon>Bacillati</taxon>
        <taxon>Actinomycetota</taxon>
        <taxon>Actinomycetes</taxon>
        <taxon>Micromonosporales</taxon>
        <taxon>Micromonosporaceae</taxon>
        <taxon>Dactylosporangium</taxon>
    </lineage>
</organism>
<name>A0A917X7H8_9ACTN</name>
<evidence type="ECO:0008006" key="4">
    <source>
        <dbReference type="Google" id="ProtNLM"/>
    </source>
</evidence>
<dbReference type="SUPFAM" id="SSF48452">
    <property type="entry name" value="TPR-like"/>
    <property type="match status" value="1"/>
</dbReference>
<protein>
    <recommendedName>
        <fullName evidence="4">Tetratricopeptide repeat protein</fullName>
    </recommendedName>
</protein>
<dbReference type="InterPro" id="IPR011990">
    <property type="entry name" value="TPR-like_helical_dom_sf"/>
</dbReference>
<evidence type="ECO:0000313" key="2">
    <source>
        <dbReference type="EMBL" id="GGM83474.1"/>
    </source>
</evidence>
<dbReference type="AlphaFoldDB" id="A0A917X7H8"/>
<dbReference type="EMBL" id="BMPI01000092">
    <property type="protein sequence ID" value="GGM83474.1"/>
    <property type="molecule type" value="Genomic_DNA"/>
</dbReference>
<feature type="compositionally biased region" description="Polar residues" evidence="1">
    <location>
        <begin position="123"/>
        <end position="136"/>
    </location>
</feature>
<reference evidence="2" key="1">
    <citation type="journal article" date="2014" name="Int. J. Syst. Evol. Microbiol.">
        <title>Complete genome sequence of Corynebacterium casei LMG S-19264T (=DSM 44701T), isolated from a smear-ripened cheese.</title>
        <authorList>
            <consortium name="US DOE Joint Genome Institute (JGI-PGF)"/>
            <person name="Walter F."/>
            <person name="Albersmeier A."/>
            <person name="Kalinowski J."/>
            <person name="Ruckert C."/>
        </authorList>
    </citation>
    <scope>NUCLEOTIDE SEQUENCE</scope>
    <source>
        <strain evidence="2">JCM 19831</strain>
    </source>
</reference>
<dbReference type="RefSeq" id="WP_190257243.1">
    <property type="nucleotide sequence ID" value="NZ_BMPI01000092.1"/>
</dbReference>
<evidence type="ECO:0000313" key="3">
    <source>
        <dbReference type="Proteomes" id="UP000642070"/>
    </source>
</evidence>
<gene>
    <name evidence="2" type="ORF">GCM10007977_101020</name>
</gene>
<evidence type="ECO:0000256" key="1">
    <source>
        <dbReference type="SAM" id="MobiDB-lite"/>
    </source>
</evidence>
<dbReference type="Gene3D" id="1.25.40.10">
    <property type="entry name" value="Tetratricopeptide repeat domain"/>
    <property type="match status" value="1"/>
</dbReference>
<sequence>MIGGYRAALVRLLDHHVATVLDGLGATLHAVGRVDAALDRYRAALDLARRAGDPHEAARALAGLAGLGEPAPVGPVQAGPAPPFVALYNADAGGAIRGPALPVSPPRPADSAGWQGTAPPATLRSTRTSFAGSRSP</sequence>
<dbReference type="Proteomes" id="UP000642070">
    <property type="component" value="Unassembled WGS sequence"/>
</dbReference>
<accession>A0A917X7H8</accession>
<feature type="region of interest" description="Disordered" evidence="1">
    <location>
        <begin position="97"/>
        <end position="136"/>
    </location>
</feature>
<keyword evidence="3" id="KW-1185">Reference proteome</keyword>